<dbReference type="EMBL" id="JAKKUT010000002">
    <property type="protein sequence ID" value="MDG2990840.1"/>
    <property type="molecule type" value="Genomic_DNA"/>
</dbReference>
<feature type="transmembrane region" description="Helical" evidence="1">
    <location>
        <begin position="171"/>
        <end position="194"/>
    </location>
</feature>
<keyword evidence="3" id="KW-1185">Reference proteome</keyword>
<proteinExistence type="predicted"/>
<dbReference type="RefSeq" id="WP_277866735.1">
    <property type="nucleotide sequence ID" value="NZ_JAKKUT010000002.1"/>
</dbReference>
<evidence type="ECO:0000256" key="1">
    <source>
        <dbReference type="SAM" id="Phobius"/>
    </source>
</evidence>
<keyword evidence="1" id="KW-1133">Transmembrane helix</keyword>
<dbReference type="Proteomes" id="UP001154265">
    <property type="component" value="Unassembled WGS sequence"/>
</dbReference>
<evidence type="ECO:0000313" key="2">
    <source>
        <dbReference type="EMBL" id="MDG2990840.1"/>
    </source>
</evidence>
<comment type="caution">
    <text evidence="2">The sequence shown here is derived from an EMBL/GenBank/DDBJ whole genome shotgun (WGS) entry which is preliminary data.</text>
</comment>
<sequence length="442" mass="49534">MSQHEDLFKLQWPEYLVMSSFQYYLTKKDVDREEAQDTRLLKREWLRKWKVEIERFVSESAGKKLELLEDEELFNFSKNLLEPKSKLIDRVTILTELVVFTPYFSLEIKKSSDEDKYKDLKPNRGGWFDEDHWLKAISSIAFYLGLRSGSPQRIKTYFEEAVKKIKSDGNIFIWVLVGIILFALLAPLAIPAIVGLLAPAGLYGAAATSSVLAALGGGALAAGGFGMAGGFVVVVGGGALLGGVTGGVLGNLLKESPDMVVLYGAKLIATIREIEAYDEKVAYALGESVVMGLTKSLRSLEDQVNEEYISQKGDTEKRDNILKSIEYFRKVIKTIQDFLRDIYHLIGSNGDYSSLLLEYTGSHRQIYSPPQLPPSNVSDVESYRFSPVCSNCYHLNDQNIEGVKRTCKAFLQGIPDDIWQGYNLHQNPYPGDNGIQFQNKYS</sequence>
<feature type="transmembrane region" description="Helical" evidence="1">
    <location>
        <begin position="200"/>
        <end position="222"/>
    </location>
</feature>
<name>A0ABT6EYF0_9SYNE</name>
<reference evidence="2" key="2">
    <citation type="submission" date="2022-01" db="EMBL/GenBank/DDBJ databases">
        <authorList>
            <person name="Zivanovic Y."/>
            <person name="Moreira D."/>
            <person name="Lopez-Garcia P."/>
        </authorList>
    </citation>
    <scope>NUCLEOTIDE SEQUENCE</scope>
    <source>
        <strain evidence="2">G9</strain>
    </source>
</reference>
<evidence type="ECO:0000313" key="3">
    <source>
        <dbReference type="Proteomes" id="UP001154265"/>
    </source>
</evidence>
<accession>A0ABT6EYF0</accession>
<feature type="transmembrane region" description="Helical" evidence="1">
    <location>
        <begin position="229"/>
        <end position="253"/>
    </location>
</feature>
<evidence type="ECO:0008006" key="4">
    <source>
        <dbReference type="Google" id="ProtNLM"/>
    </source>
</evidence>
<organism evidence="2 3">
    <name type="scientific">Candidatus Synechococcus calcipolaris G9</name>
    <dbReference type="NCBI Taxonomy" id="1497997"/>
    <lineage>
        <taxon>Bacteria</taxon>
        <taxon>Bacillati</taxon>
        <taxon>Cyanobacteriota</taxon>
        <taxon>Cyanophyceae</taxon>
        <taxon>Synechococcales</taxon>
        <taxon>Synechococcaceae</taxon>
        <taxon>Synechococcus</taxon>
    </lineage>
</organism>
<protein>
    <recommendedName>
        <fullName evidence="4">Glycine zipper domain-containing protein</fullName>
    </recommendedName>
</protein>
<keyword evidence="1" id="KW-0472">Membrane</keyword>
<gene>
    <name evidence="2" type="ORF">L3556_07845</name>
</gene>
<reference evidence="2" key="1">
    <citation type="journal article" date="2022" name="Genome Biol. Evol.">
        <title>A New Gene Family Diagnostic for Intracellular Biomineralization of Amorphous Ca Carbonates by Cyanobacteria.</title>
        <authorList>
            <person name="Benzerara K."/>
            <person name="Duprat E."/>
            <person name="Bitard-Feildel T."/>
            <person name="Caumes G."/>
            <person name="Cassier-Chauvat C."/>
            <person name="Chauvat F."/>
            <person name="Dezi M."/>
            <person name="Diop S.I."/>
            <person name="Gaschignard G."/>
            <person name="Gorgen S."/>
            <person name="Gugger M."/>
            <person name="Lopez-Garcia P."/>
            <person name="Millet M."/>
            <person name="Skouri-Panet F."/>
            <person name="Moreira D."/>
            <person name="Callebaut I."/>
        </authorList>
    </citation>
    <scope>NUCLEOTIDE SEQUENCE</scope>
    <source>
        <strain evidence="2">G9</strain>
    </source>
</reference>
<keyword evidence="1" id="KW-0812">Transmembrane</keyword>